<dbReference type="PANTHER" id="PTHR18460">
    <property type="entry name" value="TEL2 INTERACTING PROTEIN 1 TTI1 FAMILY MEMBER"/>
    <property type="match status" value="1"/>
</dbReference>
<dbReference type="InterPro" id="IPR057567">
    <property type="entry name" value="TPR_TTI1_C"/>
</dbReference>
<evidence type="ECO:0000259" key="2">
    <source>
        <dbReference type="Pfam" id="PF24181"/>
    </source>
</evidence>
<comment type="caution">
    <text evidence="3">The sequence shown here is derived from an EMBL/GenBank/DDBJ whole genome shotgun (WGS) entry which is preliminary data.</text>
</comment>
<evidence type="ECO:0000259" key="1">
    <source>
        <dbReference type="Pfam" id="PF24173"/>
    </source>
</evidence>
<dbReference type="Pfam" id="PF24173">
    <property type="entry name" value="TPR_TTI1_N"/>
    <property type="match status" value="1"/>
</dbReference>
<dbReference type="GO" id="GO:0005737">
    <property type="term" value="C:cytoplasm"/>
    <property type="evidence" value="ECO:0007669"/>
    <property type="project" value="TreeGrafter"/>
</dbReference>
<dbReference type="SUPFAM" id="SSF48371">
    <property type="entry name" value="ARM repeat"/>
    <property type="match status" value="1"/>
</dbReference>
<dbReference type="InterPro" id="IPR057566">
    <property type="entry name" value="TPR_TTI1_N"/>
</dbReference>
<reference evidence="3" key="1">
    <citation type="journal article" date="2020" name="J Insects Food Feed">
        <title>The yellow mealworm (Tenebrio molitor) genome: a resource for the emerging insects as food and feed industry.</title>
        <authorList>
            <person name="Eriksson T."/>
            <person name="Andere A."/>
            <person name="Kelstrup H."/>
            <person name="Emery V."/>
            <person name="Picard C."/>
        </authorList>
    </citation>
    <scope>NUCLEOTIDE SEQUENCE</scope>
    <source>
        <strain evidence="3">Stoneville</strain>
        <tissue evidence="3">Whole head</tissue>
    </source>
</reference>
<evidence type="ECO:0008006" key="5">
    <source>
        <dbReference type="Google" id="ProtNLM"/>
    </source>
</evidence>
<dbReference type="InterPro" id="IPR011989">
    <property type="entry name" value="ARM-like"/>
</dbReference>
<evidence type="ECO:0000313" key="4">
    <source>
        <dbReference type="Proteomes" id="UP000719412"/>
    </source>
</evidence>
<dbReference type="InterPro" id="IPR052587">
    <property type="entry name" value="TELO2-interacting_protein_1"/>
</dbReference>
<dbReference type="AlphaFoldDB" id="A0A8J6L759"/>
<dbReference type="Pfam" id="PF21547">
    <property type="entry name" value="TTI1"/>
    <property type="match status" value="1"/>
</dbReference>
<dbReference type="Pfam" id="PF24181">
    <property type="entry name" value="TPR_TTI1_C"/>
    <property type="match status" value="1"/>
</dbReference>
<feature type="domain" description="TTI1 N-terminal TPR" evidence="1">
    <location>
        <begin position="18"/>
        <end position="289"/>
    </location>
</feature>
<dbReference type="PANTHER" id="PTHR18460:SF3">
    <property type="entry name" value="TELO2-INTERACTING PROTEIN 1 HOMOLOG"/>
    <property type="match status" value="1"/>
</dbReference>
<dbReference type="InterPro" id="IPR016024">
    <property type="entry name" value="ARM-type_fold"/>
</dbReference>
<dbReference type="Pfam" id="PF24176">
    <property type="entry name" value="TPR_TTI1_2nd"/>
    <property type="match status" value="1"/>
</dbReference>
<evidence type="ECO:0000313" key="3">
    <source>
        <dbReference type="EMBL" id="KAH0810200.1"/>
    </source>
</evidence>
<keyword evidence="4" id="KW-1185">Reference proteome</keyword>
<organism evidence="3 4">
    <name type="scientific">Tenebrio molitor</name>
    <name type="common">Yellow mealworm beetle</name>
    <dbReference type="NCBI Taxonomy" id="7067"/>
    <lineage>
        <taxon>Eukaryota</taxon>
        <taxon>Metazoa</taxon>
        <taxon>Ecdysozoa</taxon>
        <taxon>Arthropoda</taxon>
        <taxon>Hexapoda</taxon>
        <taxon>Insecta</taxon>
        <taxon>Pterygota</taxon>
        <taxon>Neoptera</taxon>
        <taxon>Endopterygota</taxon>
        <taxon>Coleoptera</taxon>
        <taxon>Polyphaga</taxon>
        <taxon>Cucujiformia</taxon>
        <taxon>Tenebrionidae</taxon>
        <taxon>Tenebrio</taxon>
    </lineage>
</organism>
<dbReference type="Proteomes" id="UP000719412">
    <property type="component" value="Unassembled WGS sequence"/>
</dbReference>
<dbReference type="EMBL" id="JABDTM020027655">
    <property type="protein sequence ID" value="KAH0810200.1"/>
    <property type="molecule type" value="Genomic_DNA"/>
</dbReference>
<reference evidence="3" key="2">
    <citation type="submission" date="2021-08" db="EMBL/GenBank/DDBJ databases">
        <authorList>
            <person name="Eriksson T."/>
        </authorList>
    </citation>
    <scope>NUCLEOTIDE SEQUENCE</scope>
    <source>
        <strain evidence="3">Stoneville</strain>
        <tissue evidence="3">Whole head</tissue>
    </source>
</reference>
<accession>A0A8J6L759</accession>
<sequence length="961" mass="110110">MITPLRFYHVSICTFGNNFKEKEKQQIVDTFTALFKNITVDKLPLFFNIYGFLLFEIYDHKNHLVVNISEEYKLSIVECMTALAKCLSSCVVESLYVKENAPKLCQMIYVLLELAKNEQFKTLRISAINCIMAIARVLDDNDFSDLVTRNRIAEVFLFFLPGVATQLKSVALIDEKFGHKIPAVALKAWGRMVTLLMQDYNASDRRIDILESTRPPDLNKNRWKDEAELKEYIKSTERSPEFSKLAHHSHPGVRLELANMAALLIDNCVHTMPTSVGHLVDIVISLSEDTDVSVSDKNKQILEDLSSKLTRSEFKSLLDNLEESFYGVVTSMPRKFNGIDERVQIVALNSLIGYISLFGRHSLTQVLHSTVHLNRLILTLIHISEFDKSDISILEEYTTPDYELHQNVKTSWKQFRHFKEPVVLNKIETVCRLLAKYGATSVVSDFLLDVIASSDPDQRKEAIFLLNEILTGIEIQQDDSNFTIFKNVISTYTDSCNWHLPLTVMVDEYGYEHTLSDAQNNIIQVCLLVEGVGKVASSLNQQFKQFMLRTLYLVLERAGSGHPSVRAAGLQALTNVSTACGYSSITQLINENIDYFSFHIERKLKRADGDVGGLDVLAVVIKYSSTEVIESTCEVVGELLRHTYDKNKTNLNAYLNIFKMFVVGVQRWYNIEPAGWVFKSKKQKEHEIEDFKVSNVEPIEDFSDEVMGKTAEEMYEEDLKKSKVQLESEIEPAGNEYKKPEPPVHIKLTASILGRSLHYLPSKNQARRLLVLDILKNGLLVLKDWEDELLPIVHQIWSPLVDRFKDTEEAVVVNYSFQLLVVLAQLSKEFIRSRTAKDVLPNLLRIMEKLSRESYLKDNGSAYRYSQNYKLQLSVLEDLWRVMTDLDMLQKDFENATETVFKYVSDKQPIPLQKLGLRFFKMVITYDVKLCGEKLKSLMVDVEGEYEKNSGEIEGYLKEFQ</sequence>
<dbReference type="InterPro" id="IPR049362">
    <property type="entry name" value="TTI1_rpt"/>
</dbReference>
<feature type="domain" description="TTI1 C-terminal TPR" evidence="2">
    <location>
        <begin position="661"/>
        <end position="927"/>
    </location>
</feature>
<gene>
    <name evidence="3" type="ORF">GEV33_012589</name>
</gene>
<protein>
    <recommendedName>
        <fullName evidence="5">TELO2-interacting protein 1</fullName>
    </recommendedName>
</protein>
<dbReference type="Gene3D" id="1.25.10.10">
    <property type="entry name" value="Leucine-rich Repeat Variant"/>
    <property type="match status" value="1"/>
</dbReference>
<proteinExistence type="predicted"/>
<name>A0A8J6L759_TENMO</name>